<dbReference type="PROSITE" id="PS51257">
    <property type="entry name" value="PROKAR_LIPOPROTEIN"/>
    <property type="match status" value="1"/>
</dbReference>
<keyword evidence="3" id="KW-1185">Reference proteome</keyword>
<dbReference type="Proteomes" id="UP001055911">
    <property type="component" value="Chromosome"/>
</dbReference>
<evidence type="ECO:0000313" key="2">
    <source>
        <dbReference type="EMBL" id="USS89542.1"/>
    </source>
</evidence>
<keyword evidence="1" id="KW-0472">Membrane</keyword>
<dbReference type="EMBL" id="CP097119">
    <property type="protein sequence ID" value="USS89542.1"/>
    <property type="molecule type" value="Genomic_DNA"/>
</dbReference>
<evidence type="ECO:0000313" key="3">
    <source>
        <dbReference type="Proteomes" id="UP001055911"/>
    </source>
</evidence>
<reference evidence="2" key="1">
    <citation type="submission" date="2022-05" db="EMBL/GenBank/DDBJ databases">
        <authorList>
            <person name="Oliphant S.A."/>
            <person name="Watson-Haigh N.S."/>
            <person name="Sumby K.M."/>
            <person name="Gardner J.M."/>
            <person name="Jiranek V."/>
        </authorList>
    </citation>
    <scope>NUCLEOTIDE SEQUENCE</scope>
    <source>
        <strain evidence="2">KI4_B1</strain>
    </source>
</reference>
<proteinExistence type="predicted"/>
<feature type="transmembrane region" description="Helical" evidence="1">
    <location>
        <begin position="30"/>
        <end position="55"/>
    </location>
</feature>
<keyword evidence="1" id="KW-1133">Transmembrane helix</keyword>
<sequence>MKWLDGFLIVVGLLIMGCSYFVTGRLQVGIFLLGVGIGLQTLVIPIVVLICQRYFSHPERDEEHPHEFK</sequence>
<gene>
    <name evidence="2" type="ORF">M3M40_01780</name>
</gene>
<name>A0A9Q9E394_9LACO</name>
<protein>
    <submittedName>
        <fullName evidence="2">Uncharacterized protein</fullName>
    </submittedName>
</protein>
<accession>A0A9Q9E394</accession>
<organism evidence="2 3">
    <name type="scientific">Fructilactobacillus cliffordii</name>
    <dbReference type="NCBI Taxonomy" id="2940299"/>
    <lineage>
        <taxon>Bacteria</taxon>
        <taxon>Bacillati</taxon>
        <taxon>Bacillota</taxon>
        <taxon>Bacilli</taxon>
        <taxon>Lactobacillales</taxon>
        <taxon>Lactobacillaceae</taxon>
        <taxon>Fructilactobacillus</taxon>
    </lineage>
</organism>
<dbReference type="RefSeq" id="WP_252767092.1">
    <property type="nucleotide sequence ID" value="NZ_CP097119.1"/>
</dbReference>
<evidence type="ECO:0000256" key="1">
    <source>
        <dbReference type="SAM" id="Phobius"/>
    </source>
</evidence>
<dbReference type="AlphaFoldDB" id="A0A9Q9E394"/>
<feature type="transmembrane region" description="Helical" evidence="1">
    <location>
        <begin position="6"/>
        <end position="23"/>
    </location>
</feature>
<keyword evidence="1" id="KW-0812">Transmembrane</keyword>